<proteinExistence type="predicted"/>
<organism evidence="2 3">
    <name type="scientific">Aureobasidium pullulans</name>
    <name type="common">Black yeast</name>
    <name type="synonym">Pullularia pullulans</name>
    <dbReference type="NCBI Taxonomy" id="5580"/>
    <lineage>
        <taxon>Eukaryota</taxon>
        <taxon>Fungi</taxon>
        <taxon>Dikarya</taxon>
        <taxon>Ascomycota</taxon>
        <taxon>Pezizomycotina</taxon>
        <taxon>Dothideomycetes</taxon>
        <taxon>Dothideomycetidae</taxon>
        <taxon>Dothideales</taxon>
        <taxon>Saccotheciaceae</taxon>
        <taxon>Aureobasidium</taxon>
    </lineage>
</organism>
<evidence type="ECO:0000256" key="1">
    <source>
        <dbReference type="SAM" id="MobiDB-lite"/>
    </source>
</evidence>
<feature type="region of interest" description="Disordered" evidence="1">
    <location>
        <begin position="115"/>
        <end position="138"/>
    </location>
</feature>
<dbReference type="Proteomes" id="UP000304951">
    <property type="component" value="Unassembled WGS sequence"/>
</dbReference>
<comment type="caution">
    <text evidence="2">The sequence shown here is derived from an EMBL/GenBank/DDBJ whole genome shotgun (WGS) entry which is preliminary data.</text>
</comment>
<name>A0A4S8S9R6_AURPU</name>
<evidence type="ECO:0000313" key="2">
    <source>
        <dbReference type="EMBL" id="THV67076.1"/>
    </source>
</evidence>
<evidence type="ECO:0000313" key="3">
    <source>
        <dbReference type="Proteomes" id="UP000304951"/>
    </source>
</evidence>
<sequence length="228" mass="25428">MLRKTAKRFTAVGILLFIVWSMVFLFSGRGTIESNSGSVWIFDTHENDGLLLQTPSEDTLSSSSLIPQDQIDSGFVKVDRLDELKSIYEEDFREDQTSLEPGKQVEDAVDDNLSEVVEDENRSAPEADGEDEDYSPLPDTIDYHEIFSLTRADRKYIPIFTNGVGIYNPNIIPHPTEHDMWIVVAQHEQSAEHISVSEQVACNVGLLDGVMVCAKEPSVLPIEPSIDG</sequence>
<protein>
    <submittedName>
        <fullName evidence="2">Uncharacterized protein</fullName>
    </submittedName>
</protein>
<accession>A0A4S8S9R6</accession>
<dbReference type="AlphaFoldDB" id="A0A4S8S9R6"/>
<reference evidence="2 3" key="1">
    <citation type="submission" date="2018-10" db="EMBL/GenBank/DDBJ databases">
        <title>Fifty Aureobasidium pullulans genomes reveal a recombining polyextremotolerant generalist.</title>
        <authorList>
            <person name="Gostincar C."/>
            <person name="Turk M."/>
            <person name="Zajc J."/>
            <person name="Gunde-Cimerman N."/>
        </authorList>
    </citation>
    <scope>NUCLEOTIDE SEQUENCE [LARGE SCALE GENOMIC DNA]</scope>
    <source>
        <strain evidence="2 3">EXF-11900</strain>
    </source>
</reference>
<dbReference type="EMBL" id="QZAF01000446">
    <property type="protein sequence ID" value="THV67076.1"/>
    <property type="molecule type" value="Genomic_DNA"/>
</dbReference>
<gene>
    <name evidence="2" type="ORF">D6D28_07784</name>
</gene>